<dbReference type="Proteomes" id="UP000663891">
    <property type="component" value="Unassembled WGS sequence"/>
</dbReference>
<feature type="domain" description="Disease resistance R13L4/SHOC-2-like LRR" evidence="3">
    <location>
        <begin position="98"/>
        <end position="273"/>
    </location>
</feature>
<dbReference type="InterPro" id="IPR055414">
    <property type="entry name" value="LRR_R13L4/SHOC2-like"/>
</dbReference>
<dbReference type="Proteomes" id="UP000663881">
    <property type="component" value="Unassembled WGS sequence"/>
</dbReference>
<gene>
    <name evidence="5" type="ORF">OKA104_LOCUS2674</name>
    <name evidence="4" type="ORF">VCS650_LOCUS16689</name>
</gene>
<keyword evidence="2" id="KW-0677">Repeat</keyword>
<dbReference type="EMBL" id="CAJOAY010000074">
    <property type="protein sequence ID" value="CAF3522513.1"/>
    <property type="molecule type" value="Genomic_DNA"/>
</dbReference>
<dbReference type="AlphaFoldDB" id="A0A814JHC5"/>
<dbReference type="InterPro" id="IPR001611">
    <property type="entry name" value="Leu-rich_rpt"/>
</dbReference>
<name>A0A814JHC5_9BILA</name>
<evidence type="ECO:0000256" key="2">
    <source>
        <dbReference type="ARBA" id="ARBA00022737"/>
    </source>
</evidence>
<dbReference type="Gene3D" id="3.80.10.10">
    <property type="entry name" value="Ribonuclease Inhibitor"/>
    <property type="match status" value="1"/>
</dbReference>
<evidence type="ECO:0000313" key="4">
    <source>
        <dbReference type="EMBL" id="CAF1037683.1"/>
    </source>
</evidence>
<dbReference type="EMBL" id="CAJNON010000150">
    <property type="protein sequence ID" value="CAF1037683.1"/>
    <property type="molecule type" value="Genomic_DNA"/>
</dbReference>
<dbReference type="PROSITE" id="PS51450">
    <property type="entry name" value="LRR"/>
    <property type="match status" value="3"/>
</dbReference>
<dbReference type="PANTHER" id="PTHR48051">
    <property type="match status" value="1"/>
</dbReference>
<organism evidence="4 6">
    <name type="scientific">Adineta steineri</name>
    <dbReference type="NCBI Taxonomy" id="433720"/>
    <lineage>
        <taxon>Eukaryota</taxon>
        <taxon>Metazoa</taxon>
        <taxon>Spiralia</taxon>
        <taxon>Gnathifera</taxon>
        <taxon>Rotifera</taxon>
        <taxon>Eurotatoria</taxon>
        <taxon>Bdelloidea</taxon>
        <taxon>Adinetida</taxon>
        <taxon>Adinetidae</taxon>
        <taxon>Adineta</taxon>
    </lineage>
</organism>
<comment type="caution">
    <text evidence="4">The sequence shown here is derived from an EMBL/GenBank/DDBJ whole genome shotgun (WGS) entry which is preliminary data.</text>
</comment>
<sequence length="323" mass="36429">MSLPFDVPVSPSNTVAKTYALTNNSNVVTDLTIYKEKFVPLNIYCFKNLISLTIYETRFYEFNLDDPSIRSIPAEIGHLISLRTLRIYDSPVLHLPQEFGKLNLLTYLVIKNSSLYELPTAIANLSSLSTLELSYNKLKTLPSTFSKLSSLVNLLLSHNQMRSLPSTTSSLTRLSLLDVQSNPLTSINELNNMNTLRTLYAQNCNINQLPNNIPNLINLNMSYNDLKELLDIGTLGTVNQVKNFDFSYNQIRLIPSAISLIVPYLQKLSVKHNQLKFLPKELFGQPNAATTFLDISENLFSDDELNSIKATIKSKLPNIKVTY</sequence>
<evidence type="ECO:0000313" key="5">
    <source>
        <dbReference type="EMBL" id="CAF3522513.1"/>
    </source>
</evidence>
<dbReference type="SMART" id="SM00369">
    <property type="entry name" value="LRR_TYP"/>
    <property type="match status" value="4"/>
</dbReference>
<accession>A0A814JHC5</accession>
<dbReference type="InterPro" id="IPR050216">
    <property type="entry name" value="LRR_domain-containing"/>
</dbReference>
<dbReference type="SUPFAM" id="SSF52058">
    <property type="entry name" value="L domain-like"/>
    <property type="match status" value="1"/>
</dbReference>
<proteinExistence type="predicted"/>
<evidence type="ECO:0000313" key="6">
    <source>
        <dbReference type="Proteomes" id="UP000663891"/>
    </source>
</evidence>
<dbReference type="GO" id="GO:0005737">
    <property type="term" value="C:cytoplasm"/>
    <property type="evidence" value="ECO:0007669"/>
    <property type="project" value="TreeGrafter"/>
</dbReference>
<evidence type="ECO:0000256" key="1">
    <source>
        <dbReference type="ARBA" id="ARBA00022614"/>
    </source>
</evidence>
<reference evidence="4" key="1">
    <citation type="submission" date="2021-02" db="EMBL/GenBank/DDBJ databases">
        <authorList>
            <person name="Nowell W R."/>
        </authorList>
    </citation>
    <scope>NUCLEOTIDE SEQUENCE</scope>
</reference>
<dbReference type="InterPro" id="IPR003591">
    <property type="entry name" value="Leu-rich_rpt_typical-subtyp"/>
</dbReference>
<dbReference type="Pfam" id="PF23598">
    <property type="entry name" value="LRR_14"/>
    <property type="match status" value="1"/>
</dbReference>
<dbReference type="InterPro" id="IPR032675">
    <property type="entry name" value="LRR_dom_sf"/>
</dbReference>
<dbReference type="OrthoDB" id="40118at2759"/>
<keyword evidence="1" id="KW-0433">Leucine-rich repeat</keyword>
<protein>
    <recommendedName>
        <fullName evidence="3">Disease resistance R13L4/SHOC-2-like LRR domain-containing protein</fullName>
    </recommendedName>
</protein>
<evidence type="ECO:0000259" key="3">
    <source>
        <dbReference type="Pfam" id="PF23598"/>
    </source>
</evidence>
<dbReference type="PANTHER" id="PTHR48051:SF54">
    <property type="entry name" value="LEUCINE-RICH REPEAT-CONTAINING PROTEIN"/>
    <property type="match status" value="1"/>
</dbReference>
<dbReference type="SMART" id="SM00364">
    <property type="entry name" value="LRR_BAC"/>
    <property type="match status" value="5"/>
</dbReference>